<evidence type="ECO:0000313" key="3">
    <source>
        <dbReference type="Proteomes" id="UP000034492"/>
    </source>
</evidence>
<sequence length="31" mass="3476">MGKFLSLLLKQVKIISLFPALLFLICLVIIS</sequence>
<proteinExistence type="predicted"/>
<reference evidence="2 3" key="1">
    <citation type="journal article" date="2015" name="Nature">
        <title>rRNA introns, odd ribosomes, and small enigmatic genomes across a large radiation of phyla.</title>
        <authorList>
            <person name="Brown C.T."/>
            <person name="Hug L.A."/>
            <person name="Thomas B.C."/>
            <person name="Sharon I."/>
            <person name="Castelle C.J."/>
            <person name="Singh A."/>
            <person name="Wilkins M.J."/>
            <person name="Williams K.H."/>
            <person name="Banfield J.F."/>
        </authorList>
    </citation>
    <scope>NUCLEOTIDE SEQUENCE [LARGE SCALE GENOMIC DNA]</scope>
</reference>
<dbReference type="Proteomes" id="UP000034492">
    <property type="component" value="Unassembled WGS sequence"/>
</dbReference>
<protein>
    <submittedName>
        <fullName evidence="2">Uncharacterized protein</fullName>
    </submittedName>
</protein>
<organism evidence="2 3">
    <name type="scientific">Candidatus Daviesbacteria bacterium GW2011_GWB1_36_5</name>
    <dbReference type="NCBI Taxonomy" id="1618426"/>
    <lineage>
        <taxon>Bacteria</taxon>
        <taxon>Candidatus Daviesiibacteriota</taxon>
    </lineage>
</organism>
<evidence type="ECO:0000313" key="2">
    <source>
        <dbReference type="EMBL" id="KKQ08111.1"/>
    </source>
</evidence>
<keyword evidence="1" id="KW-1133">Transmembrane helix</keyword>
<feature type="non-terminal residue" evidence="2">
    <location>
        <position position="31"/>
    </location>
</feature>
<gene>
    <name evidence="2" type="ORF">US19_C0031G0011</name>
</gene>
<keyword evidence="1" id="KW-0472">Membrane</keyword>
<dbReference type="EMBL" id="LBSA01000031">
    <property type="protein sequence ID" value="KKQ08111.1"/>
    <property type="molecule type" value="Genomic_DNA"/>
</dbReference>
<feature type="transmembrane region" description="Helical" evidence="1">
    <location>
        <begin position="12"/>
        <end position="30"/>
    </location>
</feature>
<comment type="caution">
    <text evidence="2">The sequence shown here is derived from an EMBL/GenBank/DDBJ whole genome shotgun (WGS) entry which is preliminary data.</text>
</comment>
<dbReference type="AlphaFoldDB" id="A0A0G0HW88"/>
<keyword evidence="1" id="KW-0812">Transmembrane</keyword>
<evidence type="ECO:0000256" key="1">
    <source>
        <dbReference type="SAM" id="Phobius"/>
    </source>
</evidence>
<accession>A0A0G0HW88</accession>
<name>A0A0G0HW88_9BACT</name>